<dbReference type="HAMAP" id="MF_02071">
    <property type="entry name" value="RlpA"/>
    <property type="match status" value="1"/>
</dbReference>
<dbReference type="InterPro" id="IPR036908">
    <property type="entry name" value="RlpA-like_sf"/>
</dbReference>
<dbReference type="Pfam" id="PF03330">
    <property type="entry name" value="DPBB_1"/>
    <property type="match status" value="1"/>
</dbReference>
<evidence type="ECO:0000256" key="4">
    <source>
        <dbReference type="RuleBase" id="RU003495"/>
    </source>
</evidence>
<evidence type="ECO:0000313" key="7">
    <source>
        <dbReference type="Proteomes" id="UP001238467"/>
    </source>
</evidence>
<dbReference type="EMBL" id="JAUSUH010000001">
    <property type="protein sequence ID" value="MDQ0345913.1"/>
    <property type="molecule type" value="Genomic_DNA"/>
</dbReference>
<dbReference type="EC" id="4.2.2.-" evidence="3"/>
<keyword evidence="7" id="KW-1185">Reference proteome</keyword>
<evidence type="ECO:0000256" key="3">
    <source>
        <dbReference type="HAMAP-Rule" id="MF_02071"/>
    </source>
</evidence>
<dbReference type="Gene3D" id="2.40.40.10">
    <property type="entry name" value="RlpA-like domain"/>
    <property type="match status" value="1"/>
</dbReference>
<dbReference type="NCBIfam" id="TIGR00413">
    <property type="entry name" value="rlpA"/>
    <property type="match status" value="1"/>
</dbReference>
<dbReference type="PANTHER" id="PTHR34183">
    <property type="entry name" value="ENDOLYTIC PEPTIDOGLYCAN TRANSGLYCOSYLASE RLPA"/>
    <property type="match status" value="1"/>
</dbReference>
<evidence type="ECO:0000256" key="2">
    <source>
        <dbReference type="ARBA" id="ARBA00023316"/>
    </source>
</evidence>
<evidence type="ECO:0000313" key="6">
    <source>
        <dbReference type="EMBL" id="MDQ0345913.1"/>
    </source>
</evidence>
<dbReference type="Proteomes" id="UP001238467">
    <property type="component" value="Unassembled WGS sequence"/>
</dbReference>
<accession>A0ABU0DC39</accession>
<evidence type="ECO:0000259" key="5">
    <source>
        <dbReference type="Pfam" id="PF03330"/>
    </source>
</evidence>
<proteinExistence type="inferred from homology"/>
<name>A0ABU0DC39_9HYPH</name>
<dbReference type="InterPro" id="IPR034718">
    <property type="entry name" value="RlpA"/>
</dbReference>
<organism evidence="6 7">
    <name type="scientific">Ancylobacter vacuolatus</name>
    <dbReference type="NCBI Taxonomy" id="223389"/>
    <lineage>
        <taxon>Bacteria</taxon>
        <taxon>Pseudomonadati</taxon>
        <taxon>Pseudomonadota</taxon>
        <taxon>Alphaproteobacteria</taxon>
        <taxon>Hyphomicrobiales</taxon>
        <taxon>Xanthobacteraceae</taxon>
        <taxon>Ancylobacter</taxon>
    </lineage>
</organism>
<comment type="similarity">
    <text evidence="3 4">Belongs to the RlpA family.</text>
</comment>
<evidence type="ECO:0000256" key="1">
    <source>
        <dbReference type="ARBA" id="ARBA00023239"/>
    </source>
</evidence>
<dbReference type="InterPro" id="IPR012997">
    <property type="entry name" value="RplA"/>
</dbReference>
<comment type="function">
    <text evidence="3">Lytic transglycosylase with a strong preference for naked glycan strands that lack stem peptides.</text>
</comment>
<dbReference type="CDD" id="cd22268">
    <property type="entry name" value="DPBB_RlpA-like"/>
    <property type="match status" value="1"/>
</dbReference>
<dbReference type="InterPro" id="IPR009009">
    <property type="entry name" value="RlpA-like_DPBB"/>
</dbReference>
<keyword evidence="1 3" id="KW-0456">Lyase</keyword>
<gene>
    <name evidence="3" type="primary">rlpA</name>
    <name evidence="6" type="ORF">J2S76_000314</name>
</gene>
<dbReference type="SUPFAM" id="SSF50685">
    <property type="entry name" value="Barwin-like endoglucanases"/>
    <property type="match status" value="1"/>
</dbReference>
<sequence>MRYIGGYRSPRDLRRVSFIWDKSKSSVTMLSMFIMMQTTTCFGDARYSHNVVMPPPHFLLMHRASCNRRRTEVLTAWGMGRVAGAAFATGIIFIAGGNAALASSKKTNTPAASGMASFYGYGGRTANGERHSAQAMTAAHRSLPFNTRVRVTNKANGRSVVVRINDRGPFVKGRIIDVSTAVADELGFRKRGVAKVDIAVVD</sequence>
<keyword evidence="2 3" id="KW-0961">Cell wall biogenesis/degradation</keyword>
<dbReference type="PANTHER" id="PTHR34183:SF8">
    <property type="entry name" value="ENDOLYTIC PEPTIDOGLYCAN TRANSGLYCOSYLASE RLPA-RELATED"/>
    <property type="match status" value="1"/>
</dbReference>
<feature type="domain" description="RlpA-like protein double-psi beta-barrel" evidence="5">
    <location>
        <begin position="112"/>
        <end position="197"/>
    </location>
</feature>
<protein>
    <recommendedName>
        <fullName evidence="3">Endolytic peptidoglycan transglycosylase RlpA</fullName>
        <ecNumber evidence="3">4.2.2.-</ecNumber>
    </recommendedName>
</protein>
<reference evidence="6 7" key="1">
    <citation type="submission" date="2023-07" db="EMBL/GenBank/DDBJ databases">
        <title>Genomic Encyclopedia of Type Strains, Phase IV (KMG-IV): sequencing the most valuable type-strain genomes for metagenomic binning, comparative biology and taxonomic classification.</title>
        <authorList>
            <person name="Goeker M."/>
        </authorList>
    </citation>
    <scope>NUCLEOTIDE SEQUENCE [LARGE SCALE GENOMIC DNA]</scope>
    <source>
        <strain evidence="6 7">DSM 1277</strain>
    </source>
</reference>
<comment type="caution">
    <text evidence="6">The sequence shown here is derived from an EMBL/GenBank/DDBJ whole genome shotgun (WGS) entry which is preliminary data.</text>
</comment>